<protein>
    <submittedName>
        <fullName evidence="1">Uncharacterized protein</fullName>
    </submittedName>
</protein>
<dbReference type="Proteomes" id="UP000790347">
    <property type="component" value="Unassembled WGS sequence"/>
</dbReference>
<evidence type="ECO:0000313" key="1">
    <source>
        <dbReference type="EMBL" id="KAH9526295.1"/>
    </source>
</evidence>
<sequence length="164" mass="16828">MVASFSAISFFKSESGSFSNTSSALLISSSACFKTSSRLGFLVVDGSGVLVVGSGVGVDGSGVLVVGSGVGVDGSGVLVVGSGLRPIMIGNVRTLSTIPIQNGFSAISFFKSESGSFSNTSLALLISSSVCFKTSSRLSRLNRGFESTICKINCQKKISRETRT</sequence>
<proteinExistence type="predicted"/>
<comment type="caution">
    <text evidence="1">The sequence shown here is derived from an EMBL/GenBank/DDBJ whole genome shotgun (WGS) entry which is preliminary data.</text>
</comment>
<accession>A0A922I8H3</accession>
<organism evidence="1 2">
    <name type="scientific">Dermatophagoides farinae</name>
    <name type="common">American house dust mite</name>
    <dbReference type="NCBI Taxonomy" id="6954"/>
    <lineage>
        <taxon>Eukaryota</taxon>
        <taxon>Metazoa</taxon>
        <taxon>Ecdysozoa</taxon>
        <taxon>Arthropoda</taxon>
        <taxon>Chelicerata</taxon>
        <taxon>Arachnida</taxon>
        <taxon>Acari</taxon>
        <taxon>Acariformes</taxon>
        <taxon>Sarcoptiformes</taxon>
        <taxon>Astigmata</taxon>
        <taxon>Psoroptidia</taxon>
        <taxon>Analgoidea</taxon>
        <taxon>Pyroglyphidae</taxon>
        <taxon>Dermatophagoidinae</taxon>
        <taxon>Dermatophagoides</taxon>
    </lineage>
</organism>
<keyword evidence="2" id="KW-1185">Reference proteome</keyword>
<gene>
    <name evidence="1" type="ORF">DERF_000394</name>
</gene>
<evidence type="ECO:0000313" key="2">
    <source>
        <dbReference type="Proteomes" id="UP000790347"/>
    </source>
</evidence>
<reference evidence="1" key="2">
    <citation type="journal article" date="2022" name="Res Sq">
        <title>Comparative Genomics Reveals Insights into the Divergent Evolution of Astigmatic Mites and Household Pest Adaptations.</title>
        <authorList>
            <person name="Xiong Q."/>
            <person name="Wan A.T.-Y."/>
            <person name="Liu X.-Y."/>
            <person name="Fung C.S.-H."/>
            <person name="Xiao X."/>
            <person name="Malainual N."/>
            <person name="Hou J."/>
            <person name="Wang L."/>
            <person name="Wang M."/>
            <person name="Yang K."/>
            <person name="Cui Y."/>
            <person name="Leung E."/>
            <person name="Nong W."/>
            <person name="Shin S.-K."/>
            <person name="Au S."/>
            <person name="Jeong K.Y."/>
            <person name="Chew F.T."/>
            <person name="Hui J."/>
            <person name="Leung T.F."/>
            <person name="Tungtrongchitr A."/>
            <person name="Zhong N."/>
            <person name="Liu Z."/>
            <person name="Tsui S."/>
        </authorList>
    </citation>
    <scope>NUCLEOTIDE SEQUENCE</scope>
    <source>
        <strain evidence="1">Derf</strain>
        <tissue evidence="1">Whole organism</tissue>
    </source>
</reference>
<dbReference type="EMBL" id="ASGP02000001">
    <property type="protein sequence ID" value="KAH9526295.1"/>
    <property type="molecule type" value="Genomic_DNA"/>
</dbReference>
<reference evidence="1" key="1">
    <citation type="submission" date="2013-05" db="EMBL/GenBank/DDBJ databases">
        <authorList>
            <person name="Yim A.K.Y."/>
            <person name="Chan T.F."/>
            <person name="Ji K.M."/>
            <person name="Liu X.Y."/>
            <person name="Zhou J.W."/>
            <person name="Li R.Q."/>
            <person name="Yang K.Y."/>
            <person name="Li J."/>
            <person name="Li M."/>
            <person name="Law P.T.W."/>
            <person name="Wu Y.L."/>
            <person name="Cai Z.L."/>
            <person name="Qin H."/>
            <person name="Bao Y."/>
            <person name="Leung R.K.K."/>
            <person name="Ng P.K.S."/>
            <person name="Zou J."/>
            <person name="Zhong X.J."/>
            <person name="Ran P.X."/>
            <person name="Zhong N.S."/>
            <person name="Liu Z.G."/>
            <person name="Tsui S.K.W."/>
        </authorList>
    </citation>
    <scope>NUCLEOTIDE SEQUENCE</scope>
    <source>
        <strain evidence="1">Derf</strain>
        <tissue evidence="1">Whole organism</tissue>
    </source>
</reference>
<name>A0A922I8H3_DERFA</name>
<dbReference type="AlphaFoldDB" id="A0A922I8H3"/>